<evidence type="ECO:0000313" key="3">
    <source>
        <dbReference type="Proteomes" id="UP001349994"/>
    </source>
</evidence>
<dbReference type="CDD" id="cd05403">
    <property type="entry name" value="NT_KNTase_like"/>
    <property type="match status" value="1"/>
</dbReference>
<dbReference type="InterPro" id="IPR043519">
    <property type="entry name" value="NT_sf"/>
</dbReference>
<protein>
    <submittedName>
        <fullName evidence="2">Nucleotidyltransferase domain-containing protein</fullName>
        <ecNumber evidence="2">2.7.7.-</ecNumber>
    </submittedName>
</protein>
<dbReference type="PANTHER" id="PTHR37030:SF1">
    <property type="entry name" value="NUCLEOTIDYLTRANSFERASE"/>
    <property type="match status" value="1"/>
</dbReference>
<dbReference type="InterPro" id="IPR002934">
    <property type="entry name" value="Polymerase_NTP_transf_dom"/>
</dbReference>
<dbReference type="Proteomes" id="UP001349994">
    <property type="component" value="Unassembled WGS sequence"/>
</dbReference>
<comment type="caution">
    <text evidence="2">The sequence shown here is derived from an EMBL/GenBank/DDBJ whole genome shotgun (WGS) entry which is preliminary data.</text>
</comment>
<accession>A0ABU6IJC8</accession>
<sequence>MEVNKVLAVRDLEAQGKHRLALPGDLLDLIVRGITSAIPTESIYVFGSYARGEAGPSSDIDLFVVTSDDKERPLQYATMASMKVADDIIRSGYDYDLLTRPRQQYESRRRKRTCIDGIVSREGVKIYG</sequence>
<dbReference type="PANTHER" id="PTHR37030">
    <property type="entry name" value="NUCLEOTIDYLTRANSFERASE"/>
    <property type="match status" value="1"/>
</dbReference>
<dbReference type="EC" id="2.7.7.-" evidence="2"/>
<evidence type="ECO:0000259" key="1">
    <source>
        <dbReference type="Pfam" id="PF01909"/>
    </source>
</evidence>
<keyword evidence="3" id="KW-1185">Reference proteome</keyword>
<dbReference type="Gene3D" id="3.30.460.10">
    <property type="entry name" value="Beta Polymerase, domain 2"/>
    <property type="match status" value="1"/>
</dbReference>
<proteinExistence type="predicted"/>
<evidence type="ECO:0000313" key="2">
    <source>
        <dbReference type="EMBL" id="MEC4176566.1"/>
    </source>
</evidence>
<dbReference type="RefSeq" id="WP_338210956.1">
    <property type="nucleotide sequence ID" value="NZ_JAYMFF010000018.1"/>
</dbReference>
<keyword evidence="2" id="KW-0808">Transferase</keyword>
<dbReference type="Pfam" id="PF01909">
    <property type="entry name" value="NTP_transf_2"/>
    <property type="match status" value="1"/>
</dbReference>
<keyword evidence="2" id="KW-0548">Nucleotidyltransferase</keyword>
<reference evidence="2 3" key="1">
    <citation type="submission" date="2024-01" db="EMBL/GenBank/DDBJ databases">
        <title>novel species in genus Adlercreutzia.</title>
        <authorList>
            <person name="Liu X."/>
        </authorList>
    </citation>
    <scope>NUCLEOTIDE SEQUENCE [LARGE SCALE GENOMIC DNA]</scope>
    <source>
        <strain evidence="2 3">R7</strain>
    </source>
</reference>
<feature type="domain" description="Polymerase nucleotidyl transferase" evidence="1">
    <location>
        <begin position="40"/>
        <end position="98"/>
    </location>
</feature>
<dbReference type="GO" id="GO:0016779">
    <property type="term" value="F:nucleotidyltransferase activity"/>
    <property type="evidence" value="ECO:0007669"/>
    <property type="project" value="UniProtKB-KW"/>
</dbReference>
<dbReference type="SUPFAM" id="SSF81301">
    <property type="entry name" value="Nucleotidyltransferase"/>
    <property type="match status" value="1"/>
</dbReference>
<name>A0ABU6IJC8_9ACTN</name>
<organism evidence="2 3">
    <name type="scientific">Adlercreutzia wanghongyangiae</name>
    <dbReference type="NCBI Taxonomy" id="3111451"/>
    <lineage>
        <taxon>Bacteria</taxon>
        <taxon>Bacillati</taxon>
        <taxon>Actinomycetota</taxon>
        <taxon>Coriobacteriia</taxon>
        <taxon>Eggerthellales</taxon>
        <taxon>Eggerthellaceae</taxon>
        <taxon>Adlercreutzia</taxon>
    </lineage>
</organism>
<dbReference type="EMBL" id="JAYMFF010000018">
    <property type="protein sequence ID" value="MEC4176566.1"/>
    <property type="molecule type" value="Genomic_DNA"/>
</dbReference>
<gene>
    <name evidence="2" type="ORF">VIN30_08925</name>
</gene>